<proteinExistence type="predicted"/>
<organism evidence="1 2">
    <name type="scientific">Xylaria multiplex</name>
    <dbReference type="NCBI Taxonomy" id="323545"/>
    <lineage>
        <taxon>Eukaryota</taxon>
        <taxon>Fungi</taxon>
        <taxon>Dikarya</taxon>
        <taxon>Ascomycota</taxon>
        <taxon>Pezizomycotina</taxon>
        <taxon>Sordariomycetes</taxon>
        <taxon>Xylariomycetidae</taxon>
        <taxon>Xylariales</taxon>
        <taxon>Xylariaceae</taxon>
        <taxon>Xylaria</taxon>
    </lineage>
</organism>
<keyword evidence="2" id="KW-1185">Reference proteome</keyword>
<dbReference type="InParanoid" id="A0A7C8MIA2"/>
<accession>A0A7C8MIA2</accession>
<evidence type="ECO:0000313" key="2">
    <source>
        <dbReference type="Proteomes" id="UP000481858"/>
    </source>
</evidence>
<gene>
    <name evidence="1" type="ORF">GQX73_g10392</name>
</gene>
<dbReference type="OrthoDB" id="5296720at2759"/>
<name>A0A7C8MIA2_9PEZI</name>
<dbReference type="EMBL" id="WUBL01000226">
    <property type="protein sequence ID" value="KAF2963170.1"/>
    <property type="molecule type" value="Genomic_DNA"/>
</dbReference>
<protein>
    <submittedName>
        <fullName evidence="1">Uncharacterized protein</fullName>
    </submittedName>
</protein>
<reference evidence="1 2" key="1">
    <citation type="submission" date="2019-12" db="EMBL/GenBank/DDBJ databases">
        <title>Draft genome sequence of the ascomycete Xylaria multiplex DSM 110363.</title>
        <authorList>
            <person name="Buettner E."/>
            <person name="Kellner H."/>
        </authorList>
    </citation>
    <scope>NUCLEOTIDE SEQUENCE [LARGE SCALE GENOMIC DNA]</scope>
    <source>
        <strain evidence="1 2">DSM 110363</strain>
    </source>
</reference>
<evidence type="ECO:0000313" key="1">
    <source>
        <dbReference type="EMBL" id="KAF2963170.1"/>
    </source>
</evidence>
<sequence length="411" mass="46775">MDPLPPELLLQVFDYLDGPAPSDTRLHDLPTIDLLTSGPGYSQRPLKAISRVSRLWRSLVLPCLFRHVVWMPEVYSLTAFTLNPRPLLRFLADNNLAHYVATLALVIEFYDPAARNLMISPKICPDDLEWLWDRIFSVIDPVRFTILARPTTLAALTSSVIDLNDAWVFDTPYHILSFARVPHRERTESDGPSGSASADARPAVQTVSSTLPAVAFSSSRSRTPLFTIRPWTSILLNEGSSAKVYRVYEFYTHTPPSILSALLGTEEYADPGPLIPKTVVDFNYIAVFPLATHFSNLVDYLPRIDRLFVQLSPRPGNKILEDRQEMRRINPDDLWLERDDSYTHLMRQLTQRDNPQTNWNLLQVFESGDAVDQETWGMLVAYLGKVIQHNNWRVERQGVFSRISQNGESIT</sequence>
<dbReference type="AlphaFoldDB" id="A0A7C8MIA2"/>
<comment type="caution">
    <text evidence="1">The sequence shown here is derived from an EMBL/GenBank/DDBJ whole genome shotgun (WGS) entry which is preliminary data.</text>
</comment>
<dbReference type="Proteomes" id="UP000481858">
    <property type="component" value="Unassembled WGS sequence"/>
</dbReference>